<feature type="non-terminal residue" evidence="1">
    <location>
        <position position="73"/>
    </location>
</feature>
<protein>
    <submittedName>
        <fullName evidence="1">Uncharacterized protein</fullName>
    </submittedName>
</protein>
<accession>A0A0B6YKR3</accession>
<name>A0A0B6YKR3_9EUPU</name>
<dbReference type="AlphaFoldDB" id="A0A0B6YKR3"/>
<proteinExistence type="predicted"/>
<feature type="non-terminal residue" evidence="1">
    <location>
        <position position="1"/>
    </location>
</feature>
<reference evidence="1" key="1">
    <citation type="submission" date="2014-12" db="EMBL/GenBank/DDBJ databases">
        <title>Insight into the proteome of Arion vulgaris.</title>
        <authorList>
            <person name="Aradska J."/>
            <person name="Bulat T."/>
            <person name="Smidak R."/>
            <person name="Sarate P."/>
            <person name="Gangsoo J."/>
            <person name="Sialana F."/>
            <person name="Bilban M."/>
            <person name="Lubec G."/>
        </authorList>
    </citation>
    <scope>NUCLEOTIDE SEQUENCE</scope>
    <source>
        <tissue evidence="1">Skin</tissue>
    </source>
</reference>
<gene>
    <name evidence="1" type="primary">ORF28536</name>
</gene>
<dbReference type="EMBL" id="HACG01009929">
    <property type="protein sequence ID" value="CEK56794.1"/>
    <property type="molecule type" value="Transcribed_RNA"/>
</dbReference>
<evidence type="ECO:0000313" key="1">
    <source>
        <dbReference type="EMBL" id="CEK56794.1"/>
    </source>
</evidence>
<organism evidence="1">
    <name type="scientific">Arion vulgaris</name>
    <dbReference type="NCBI Taxonomy" id="1028688"/>
    <lineage>
        <taxon>Eukaryota</taxon>
        <taxon>Metazoa</taxon>
        <taxon>Spiralia</taxon>
        <taxon>Lophotrochozoa</taxon>
        <taxon>Mollusca</taxon>
        <taxon>Gastropoda</taxon>
        <taxon>Heterobranchia</taxon>
        <taxon>Euthyneura</taxon>
        <taxon>Panpulmonata</taxon>
        <taxon>Eupulmonata</taxon>
        <taxon>Stylommatophora</taxon>
        <taxon>Helicina</taxon>
        <taxon>Arionoidea</taxon>
        <taxon>Arionidae</taxon>
        <taxon>Arion</taxon>
    </lineage>
</organism>
<sequence>GDLASLVGSIPHLRPVLESLFHKILMFPLPQNRHDALRVLKELMSDPHKVVSVIGSNPALFNNTDVNFNMALM</sequence>